<accession>A0A498JGH7</accession>
<sequence length="74" mass="8085">MRSEALTSESISLIEKTGEGLDCRVRILGISTRARLDLKKDLEIFADSKELDVVVEAEDLDTAAGAASIERYSL</sequence>
<evidence type="ECO:0000313" key="2">
    <source>
        <dbReference type="Proteomes" id="UP000290289"/>
    </source>
</evidence>
<dbReference type="AlphaFoldDB" id="A0A498JGH7"/>
<evidence type="ECO:0000313" key="1">
    <source>
        <dbReference type="EMBL" id="RXH93144.1"/>
    </source>
</evidence>
<protein>
    <submittedName>
        <fullName evidence="1">Uncharacterized protein</fullName>
    </submittedName>
</protein>
<comment type="caution">
    <text evidence="1">The sequence shown here is derived from an EMBL/GenBank/DDBJ whole genome shotgun (WGS) entry which is preliminary data.</text>
</comment>
<organism evidence="1 2">
    <name type="scientific">Malus domestica</name>
    <name type="common">Apple</name>
    <name type="synonym">Pyrus malus</name>
    <dbReference type="NCBI Taxonomy" id="3750"/>
    <lineage>
        <taxon>Eukaryota</taxon>
        <taxon>Viridiplantae</taxon>
        <taxon>Streptophyta</taxon>
        <taxon>Embryophyta</taxon>
        <taxon>Tracheophyta</taxon>
        <taxon>Spermatophyta</taxon>
        <taxon>Magnoliopsida</taxon>
        <taxon>eudicotyledons</taxon>
        <taxon>Gunneridae</taxon>
        <taxon>Pentapetalae</taxon>
        <taxon>rosids</taxon>
        <taxon>fabids</taxon>
        <taxon>Rosales</taxon>
        <taxon>Rosaceae</taxon>
        <taxon>Amygdaloideae</taxon>
        <taxon>Maleae</taxon>
        <taxon>Malus</taxon>
    </lineage>
</organism>
<proteinExistence type="predicted"/>
<gene>
    <name evidence="1" type="ORF">DVH24_013720</name>
</gene>
<reference evidence="1 2" key="1">
    <citation type="submission" date="2018-10" db="EMBL/GenBank/DDBJ databases">
        <title>A high-quality apple genome assembly.</title>
        <authorList>
            <person name="Hu J."/>
        </authorList>
    </citation>
    <scope>NUCLEOTIDE SEQUENCE [LARGE SCALE GENOMIC DNA]</scope>
    <source>
        <strain evidence="2">cv. HFTH1</strain>
        <tissue evidence="1">Young leaf</tissue>
    </source>
</reference>
<keyword evidence="2" id="KW-1185">Reference proteome</keyword>
<name>A0A498JGH7_MALDO</name>
<dbReference type="EMBL" id="RDQH01000333">
    <property type="protein sequence ID" value="RXH93144.1"/>
    <property type="molecule type" value="Genomic_DNA"/>
</dbReference>
<dbReference type="Proteomes" id="UP000290289">
    <property type="component" value="Chromosome 7"/>
</dbReference>